<evidence type="ECO:0000256" key="2">
    <source>
        <dbReference type="ARBA" id="ARBA00023008"/>
    </source>
</evidence>
<dbReference type="EMBL" id="WMBA01000054">
    <property type="protein sequence ID" value="MTD57824.1"/>
    <property type="molecule type" value="Genomic_DNA"/>
</dbReference>
<dbReference type="GO" id="GO:0005507">
    <property type="term" value="F:copper ion binding"/>
    <property type="evidence" value="ECO:0007669"/>
    <property type="project" value="InterPro"/>
</dbReference>
<dbReference type="AlphaFoldDB" id="A0A6N7Z8A1"/>
<reference evidence="4 5" key="1">
    <citation type="submission" date="2019-11" db="EMBL/GenBank/DDBJ databases">
        <title>Draft genome of Amycolatopsis RM579.</title>
        <authorList>
            <person name="Duangmal K."/>
            <person name="Mingma R."/>
        </authorList>
    </citation>
    <scope>NUCLEOTIDE SEQUENCE [LARGE SCALE GENOMIC DNA]</scope>
    <source>
        <strain evidence="4 5">RM579</strain>
    </source>
</reference>
<evidence type="ECO:0000313" key="4">
    <source>
        <dbReference type="EMBL" id="MTD57824.1"/>
    </source>
</evidence>
<dbReference type="InterPro" id="IPR014755">
    <property type="entry name" value="Cu-Rt/internalin_Ig-like"/>
</dbReference>
<name>A0A6N7Z8A1_9PSEU</name>
<dbReference type="Gene3D" id="2.60.40.1220">
    <property type="match status" value="1"/>
</dbReference>
<dbReference type="InterPro" id="IPR007348">
    <property type="entry name" value="CopC_dom"/>
</dbReference>
<dbReference type="InterPro" id="IPR014756">
    <property type="entry name" value="Ig_E-set"/>
</dbReference>
<dbReference type="SUPFAM" id="SSF81296">
    <property type="entry name" value="E set domains"/>
    <property type="match status" value="1"/>
</dbReference>
<evidence type="ECO:0000313" key="5">
    <source>
        <dbReference type="Proteomes" id="UP000440096"/>
    </source>
</evidence>
<keyword evidence="5" id="KW-1185">Reference proteome</keyword>
<dbReference type="GO" id="GO:0046688">
    <property type="term" value="P:response to copper ion"/>
    <property type="evidence" value="ECO:0007669"/>
    <property type="project" value="InterPro"/>
</dbReference>
<evidence type="ECO:0000256" key="1">
    <source>
        <dbReference type="ARBA" id="ARBA00022729"/>
    </source>
</evidence>
<proteinExistence type="predicted"/>
<feature type="domain" description="CopC" evidence="3">
    <location>
        <begin position="6"/>
        <end position="33"/>
    </location>
</feature>
<keyword evidence="1" id="KW-0732">Signal</keyword>
<organism evidence="4 5">
    <name type="scientific">Amycolatopsis pithecellobii</name>
    <dbReference type="NCBI Taxonomy" id="664692"/>
    <lineage>
        <taxon>Bacteria</taxon>
        <taxon>Bacillati</taxon>
        <taxon>Actinomycetota</taxon>
        <taxon>Actinomycetes</taxon>
        <taxon>Pseudonocardiales</taxon>
        <taxon>Pseudonocardiaceae</taxon>
        <taxon>Amycolatopsis</taxon>
    </lineage>
</organism>
<accession>A0A6N7Z8A1</accession>
<dbReference type="Pfam" id="PF04234">
    <property type="entry name" value="CopC"/>
    <property type="match status" value="1"/>
</dbReference>
<protein>
    <recommendedName>
        <fullName evidence="3">CopC domain-containing protein</fullName>
    </recommendedName>
</protein>
<dbReference type="Proteomes" id="UP000440096">
    <property type="component" value="Unassembled WGS sequence"/>
</dbReference>
<gene>
    <name evidence="4" type="ORF">GKO32_28160</name>
</gene>
<evidence type="ECO:0000259" key="3">
    <source>
        <dbReference type="Pfam" id="PF04234"/>
    </source>
</evidence>
<sequence>MALRPLGPAGTYTVGCHIVSDDGHPVSDTFTFALTNAGAGTIVARRIAR</sequence>
<dbReference type="GO" id="GO:0042597">
    <property type="term" value="C:periplasmic space"/>
    <property type="evidence" value="ECO:0007669"/>
    <property type="project" value="InterPro"/>
</dbReference>
<keyword evidence="2" id="KW-0186">Copper</keyword>
<comment type="caution">
    <text evidence="4">The sequence shown here is derived from an EMBL/GenBank/DDBJ whole genome shotgun (WGS) entry which is preliminary data.</text>
</comment>